<dbReference type="PANTHER" id="PTHR12618">
    <property type="entry name" value="PHD AND RING FINGER DOMAIN-CONTAINING PROTEIN 1"/>
    <property type="match status" value="1"/>
</dbReference>
<organism evidence="7 8">
    <name type="scientific">Mytilus galloprovincialis</name>
    <name type="common">Mediterranean mussel</name>
    <dbReference type="NCBI Taxonomy" id="29158"/>
    <lineage>
        <taxon>Eukaryota</taxon>
        <taxon>Metazoa</taxon>
        <taxon>Spiralia</taxon>
        <taxon>Lophotrochozoa</taxon>
        <taxon>Mollusca</taxon>
        <taxon>Bivalvia</taxon>
        <taxon>Autobranchia</taxon>
        <taxon>Pteriomorphia</taxon>
        <taxon>Mytilida</taxon>
        <taxon>Mytiloidea</taxon>
        <taxon>Mytilidae</taxon>
        <taxon>Mytilinae</taxon>
        <taxon>Mytilus</taxon>
    </lineage>
</organism>
<evidence type="ECO:0000256" key="5">
    <source>
        <dbReference type="SAM" id="MobiDB-lite"/>
    </source>
</evidence>
<dbReference type="GO" id="GO:0008270">
    <property type="term" value="F:zinc ion binding"/>
    <property type="evidence" value="ECO:0007669"/>
    <property type="project" value="UniProtKB-KW"/>
</dbReference>
<dbReference type="CDD" id="cd15536">
    <property type="entry name" value="PHD_PHRF1"/>
    <property type="match status" value="1"/>
</dbReference>
<feature type="compositionally biased region" description="Basic residues" evidence="5">
    <location>
        <begin position="189"/>
        <end position="238"/>
    </location>
</feature>
<comment type="caution">
    <text evidence="7">The sequence shown here is derived from an EMBL/GenBank/DDBJ whole genome shotgun (WGS) entry which is preliminary data.</text>
</comment>
<feature type="domain" description="PHD-type" evidence="6">
    <location>
        <begin position="44"/>
        <end position="94"/>
    </location>
</feature>
<dbReference type="InterPro" id="IPR011011">
    <property type="entry name" value="Znf_FYVE_PHD"/>
</dbReference>
<accession>A0A8B6GXI0</accession>
<keyword evidence="2 4" id="KW-0863">Zinc-finger</keyword>
<keyword evidence="1" id="KW-0479">Metal-binding</keyword>
<dbReference type="PANTHER" id="PTHR12618:SF20">
    <property type="entry name" value="PHD AND RING FINGER DOMAIN-CONTAINING PROTEIN 1"/>
    <property type="match status" value="1"/>
</dbReference>
<reference evidence="7" key="1">
    <citation type="submission" date="2018-11" db="EMBL/GenBank/DDBJ databases">
        <authorList>
            <person name="Alioto T."/>
            <person name="Alioto T."/>
        </authorList>
    </citation>
    <scope>NUCLEOTIDE SEQUENCE</scope>
</reference>
<evidence type="ECO:0000313" key="8">
    <source>
        <dbReference type="Proteomes" id="UP000596742"/>
    </source>
</evidence>
<dbReference type="Gene3D" id="3.30.40.10">
    <property type="entry name" value="Zinc/RING finger domain, C3HC4 (zinc finger)"/>
    <property type="match status" value="1"/>
</dbReference>
<evidence type="ECO:0000256" key="1">
    <source>
        <dbReference type="ARBA" id="ARBA00022723"/>
    </source>
</evidence>
<dbReference type="AlphaFoldDB" id="A0A8B6GXI0"/>
<protein>
    <submittedName>
        <fullName evidence="7">PHD and RING finger domain-containing protein 1</fullName>
    </submittedName>
</protein>
<dbReference type="SMART" id="SM00249">
    <property type="entry name" value="PHD"/>
    <property type="match status" value="1"/>
</dbReference>
<dbReference type="OrthoDB" id="1935339at2759"/>
<dbReference type="InterPro" id="IPR019787">
    <property type="entry name" value="Znf_PHD-finger"/>
</dbReference>
<evidence type="ECO:0000256" key="4">
    <source>
        <dbReference type="PROSITE-ProRule" id="PRU00146"/>
    </source>
</evidence>
<dbReference type="EMBL" id="UYJE01009123">
    <property type="protein sequence ID" value="VDI70252.1"/>
    <property type="molecule type" value="Genomic_DNA"/>
</dbReference>
<dbReference type="Proteomes" id="UP000596742">
    <property type="component" value="Unassembled WGS sequence"/>
</dbReference>
<sequence length="281" mass="32752">NVNTCPVDRQVFHLILAKHAYGDKVYEKIPVKDKKIDDEEDEDPTYCEICGRCDREDRLLLCDGCDQGYHCECLNPPLQEIPVEEWFCPDCAQTETEAITVNDDEEIAELISENTDDLPPLRPQRRQIARTRASERVREQIIEIRLQRADRTARSTRQRAIISSDEEEGIDRMEETSQATTSAAVPRKTPVKRKTTKRKKKVVRKKAKSTTSKKKTTKRKGKKRRKRRKTTRKTSKRKQIIKKLVIRHITTIPRQPTTNIINIAKLKILSWRFKSICRTDS</sequence>
<keyword evidence="3" id="KW-0862">Zinc</keyword>
<dbReference type="InterPro" id="IPR001965">
    <property type="entry name" value="Znf_PHD"/>
</dbReference>
<evidence type="ECO:0000256" key="3">
    <source>
        <dbReference type="ARBA" id="ARBA00022833"/>
    </source>
</evidence>
<name>A0A8B6GXI0_MYTGA</name>
<dbReference type="Pfam" id="PF00628">
    <property type="entry name" value="PHD"/>
    <property type="match status" value="1"/>
</dbReference>
<dbReference type="InterPro" id="IPR047157">
    <property type="entry name" value="PHRF1/Atg35"/>
</dbReference>
<feature type="region of interest" description="Disordered" evidence="5">
    <location>
        <begin position="150"/>
        <end position="238"/>
    </location>
</feature>
<dbReference type="PROSITE" id="PS50016">
    <property type="entry name" value="ZF_PHD_2"/>
    <property type="match status" value="1"/>
</dbReference>
<proteinExistence type="predicted"/>
<feature type="non-terminal residue" evidence="7">
    <location>
        <position position="281"/>
    </location>
</feature>
<evidence type="ECO:0000256" key="2">
    <source>
        <dbReference type="ARBA" id="ARBA00022771"/>
    </source>
</evidence>
<dbReference type="InterPro" id="IPR019786">
    <property type="entry name" value="Zinc_finger_PHD-type_CS"/>
</dbReference>
<dbReference type="SUPFAM" id="SSF57903">
    <property type="entry name" value="FYVE/PHD zinc finger"/>
    <property type="match status" value="1"/>
</dbReference>
<dbReference type="InterPro" id="IPR013083">
    <property type="entry name" value="Znf_RING/FYVE/PHD"/>
</dbReference>
<keyword evidence="8" id="KW-1185">Reference proteome</keyword>
<dbReference type="PROSITE" id="PS01359">
    <property type="entry name" value="ZF_PHD_1"/>
    <property type="match status" value="1"/>
</dbReference>
<evidence type="ECO:0000313" key="7">
    <source>
        <dbReference type="EMBL" id="VDI70252.1"/>
    </source>
</evidence>
<evidence type="ECO:0000259" key="6">
    <source>
        <dbReference type="PROSITE" id="PS50016"/>
    </source>
</evidence>
<gene>
    <name evidence="7" type="ORF">MGAL_10B073316</name>
</gene>